<proteinExistence type="inferred from homology"/>
<protein>
    <submittedName>
        <fullName evidence="15">TonB-dependent receptor</fullName>
    </submittedName>
</protein>
<evidence type="ECO:0000256" key="7">
    <source>
        <dbReference type="ARBA" id="ARBA00023065"/>
    </source>
</evidence>
<dbReference type="GO" id="GO:0006826">
    <property type="term" value="P:iron ion transport"/>
    <property type="evidence" value="ECO:0007669"/>
    <property type="project" value="UniProtKB-KW"/>
</dbReference>
<evidence type="ECO:0000256" key="1">
    <source>
        <dbReference type="ARBA" id="ARBA00004571"/>
    </source>
</evidence>
<dbReference type="Proteomes" id="UP000500767">
    <property type="component" value="Chromosome"/>
</dbReference>
<dbReference type="InterPro" id="IPR000531">
    <property type="entry name" value="Beta-barrel_TonB"/>
</dbReference>
<keyword evidence="3 11" id="KW-1134">Transmembrane beta strand</keyword>
<keyword evidence="6" id="KW-0408">Iron</keyword>
<dbReference type="AlphaFoldDB" id="A0A6M8HRG5"/>
<name>A0A6M8HRG5_9PROT</name>
<dbReference type="PROSITE" id="PS52016">
    <property type="entry name" value="TONB_DEPENDENT_REC_3"/>
    <property type="match status" value="1"/>
</dbReference>
<gene>
    <name evidence="15" type="ORF">HN018_13315</name>
</gene>
<dbReference type="Pfam" id="PF00593">
    <property type="entry name" value="TonB_dep_Rec_b-barrel"/>
    <property type="match status" value="1"/>
</dbReference>
<organism evidence="15 16">
    <name type="scientific">Lichenicola cladoniae</name>
    <dbReference type="NCBI Taxonomy" id="1484109"/>
    <lineage>
        <taxon>Bacteria</taxon>
        <taxon>Pseudomonadati</taxon>
        <taxon>Pseudomonadota</taxon>
        <taxon>Alphaproteobacteria</taxon>
        <taxon>Acetobacterales</taxon>
        <taxon>Acetobacteraceae</taxon>
        <taxon>Lichenicola</taxon>
    </lineage>
</organism>
<keyword evidence="5 11" id="KW-0812">Transmembrane</keyword>
<evidence type="ECO:0000259" key="13">
    <source>
        <dbReference type="Pfam" id="PF00593"/>
    </source>
</evidence>
<comment type="subcellular location">
    <subcellularLocation>
        <location evidence="1 11">Cell outer membrane</location>
        <topology evidence="1 11">Multi-pass membrane protein</topology>
    </subcellularLocation>
</comment>
<reference evidence="15 16" key="1">
    <citation type="journal article" date="2014" name="World J. Microbiol. Biotechnol.">
        <title>Biodiversity and physiological characteristics of Antarctic and Arctic lichens-associated bacteria.</title>
        <authorList>
            <person name="Lee Y.M."/>
            <person name="Kim E.H."/>
            <person name="Lee H.K."/>
            <person name="Hong S.G."/>
        </authorList>
    </citation>
    <scope>NUCLEOTIDE SEQUENCE [LARGE SCALE GENOMIC DNA]</scope>
    <source>
        <strain evidence="15 16">PAMC 26569</strain>
    </source>
</reference>
<dbReference type="EMBL" id="CP053708">
    <property type="protein sequence ID" value="QKE90886.1"/>
    <property type="molecule type" value="Genomic_DNA"/>
</dbReference>
<keyword evidence="2 11" id="KW-0813">Transport</keyword>
<evidence type="ECO:0000256" key="5">
    <source>
        <dbReference type="ARBA" id="ARBA00022692"/>
    </source>
</evidence>
<keyword evidence="7" id="KW-0406">Ion transport</keyword>
<evidence type="ECO:0000259" key="14">
    <source>
        <dbReference type="Pfam" id="PF07715"/>
    </source>
</evidence>
<dbReference type="PANTHER" id="PTHR32552:SF81">
    <property type="entry name" value="TONB-DEPENDENT OUTER MEMBRANE RECEPTOR"/>
    <property type="match status" value="1"/>
</dbReference>
<keyword evidence="8 12" id="KW-0798">TonB box</keyword>
<evidence type="ECO:0000313" key="16">
    <source>
        <dbReference type="Proteomes" id="UP000500767"/>
    </source>
</evidence>
<dbReference type="Gene3D" id="2.40.170.20">
    <property type="entry name" value="TonB-dependent receptor, beta-barrel domain"/>
    <property type="match status" value="1"/>
</dbReference>
<dbReference type="KEGG" id="lck:HN018_13315"/>
<keyword evidence="10 11" id="KW-0998">Cell outer membrane</keyword>
<dbReference type="SUPFAM" id="SSF56935">
    <property type="entry name" value="Porins"/>
    <property type="match status" value="1"/>
</dbReference>
<dbReference type="InterPro" id="IPR039426">
    <property type="entry name" value="TonB-dep_rcpt-like"/>
</dbReference>
<keyword evidence="16" id="KW-1185">Reference proteome</keyword>
<sequence>MPASAPAAAVGSAAPVTNASAVESIVVTANKRRERQRDVANSVSAISGAELDRKQEVRLQDLVSQVPGLALEAADKTSVRIVLRGLNAGSAGTTVGSVIDDVPVNPAGAQNNAAVNSPNFDTYDLQRIEVLRGPQSTLYGATAEGGLIKYVTNPPDVTKYSGALEGGIAGATAGGLGGSTKGFVNVPFWDGKAAVRISAWNEFTPGYIDNPARAQTNTNTAQQYGWRASLLVLPVPDLTVRLTAERQTLLSDNADLVQVEGAALTPTTPPAGQLNILNGLRNSTILPNTSQNESAVYYANVDYDMHWATLTSITSFAYNNFKNNLDATNTNVAAGLDYGNYVGQTFYGGPVLVGERQNSNTDKFNQELRLSSDTGSTLLGRQFDWIGGAFYTHESSSLLQFLDAQDPRDATVLSPATGGLKQFGQLSEWAVFGQVDYHFLPSFDVAFGGRFEGTSQHSQTSRFCCELYGSDSVSPSVTSNDHDALYSVAPRWHLSDDTMIYGRLATGYRPGGPNLSVPGVTNIPSYGPDKTVNYEIGLRQDLFHKTVSVDITAYYINWLGVQVPSVVNTSVGPFTAIGNAGGAVSKGVEWTLNWVPLHGLTLSAVGDYSDTRLTQDAPQLGGLKGDYLPYVPNISASVTAEYRWHTFKDFNAYVSGTWSFTGTRYSDFATGGVTTSHAQLPSYSTGALRAGLENRRYSLEAFITNLSDERGLTYYSSNGGAGETGQAAFIQPRTIGMTARVKF</sequence>
<evidence type="ECO:0000256" key="6">
    <source>
        <dbReference type="ARBA" id="ARBA00023004"/>
    </source>
</evidence>
<dbReference type="InterPro" id="IPR012910">
    <property type="entry name" value="Plug_dom"/>
</dbReference>
<dbReference type="PANTHER" id="PTHR32552">
    <property type="entry name" value="FERRICHROME IRON RECEPTOR-RELATED"/>
    <property type="match status" value="1"/>
</dbReference>
<evidence type="ECO:0000313" key="15">
    <source>
        <dbReference type="EMBL" id="QKE90886.1"/>
    </source>
</evidence>
<evidence type="ECO:0000256" key="11">
    <source>
        <dbReference type="PROSITE-ProRule" id="PRU01360"/>
    </source>
</evidence>
<dbReference type="InterPro" id="IPR036942">
    <property type="entry name" value="Beta-barrel_TonB_sf"/>
</dbReference>
<keyword evidence="4" id="KW-0410">Iron transport</keyword>
<evidence type="ECO:0000256" key="9">
    <source>
        <dbReference type="ARBA" id="ARBA00023136"/>
    </source>
</evidence>
<keyword evidence="15" id="KW-0675">Receptor</keyword>
<comment type="similarity">
    <text evidence="11 12">Belongs to the TonB-dependent receptor family.</text>
</comment>
<evidence type="ECO:0000256" key="12">
    <source>
        <dbReference type="RuleBase" id="RU003357"/>
    </source>
</evidence>
<accession>A0A6M8HRG5</accession>
<dbReference type="Pfam" id="PF07715">
    <property type="entry name" value="Plug"/>
    <property type="match status" value="1"/>
</dbReference>
<dbReference type="GO" id="GO:0009279">
    <property type="term" value="C:cell outer membrane"/>
    <property type="evidence" value="ECO:0007669"/>
    <property type="project" value="UniProtKB-SubCell"/>
</dbReference>
<dbReference type="RefSeq" id="WP_172443482.1">
    <property type="nucleotide sequence ID" value="NZ_CP053708.1"/>
</dbReference>
<keyword evidence="9 11" id="KW-0472">Membrane</keyword>
<evidence type="ECO:0000256" key="8">
    <source>
        <dbReference type="ARBA" id="ARBA00023077"/>
    </source>
</evidence>
<evidence type="ECO:0000256" key="3">
    <source>
        <dbReference type="ARBA" id="ARBA00022452"/>
    </source>
</evidence>
<evidence type="ECO:0000256" key="10">
    <source>
        <dbReference type="ARBA" id="ARBA00023237"/>
    </source>
</evidence>
<feature type="domain" description="TonB-dependent receptor plug" evidence="14">
    <location>
        <begin position="36"/>
        <end position="146"/>
    </location>
</feature>
<feature type="domain" description="TonB-dependent receptor-like beta-barrel" evidence="13">
    <location>
        <begin position="283"/>
        <end position="706"/>
    </location>
</feature>
<evidence type="ECO:0000256" key="4">
    <source>
        <dbReference type="ARBA" id="ARBA00022496"/>
    </source>
</evidence>
<evidence type="ECO:0000256" key="2">
    <source>
        <dbReference type="ARBA" id="ARBA00022448"/>
    </source>
</evidence>